<dbReference type="Proteomes" id="UP000516437">
    <property type="component" value="Unassembled WGS sequence"/>
</dbReference>
<evidence type="ECO:0000313" key="4">
    <source>
        <dbReference type="Proteomes" id="UP000516437"/>
    </source>
</evidence>
<keyword evidence="2" id="KW-0812">Transmembrane</keyword>
<evidence type="ECO:0000313" key="3">
    <source>
        <dbReference type="EMBL" id="KAB1201106.1"/>
    </source>
</evidence>
<organism evidence="3 4">
    <name type="scientific">Morella rubra</name>
    <name type="common">Chinese bayberry</name>
    <dbReference type="NCBI Taxonomy" id="262757"/>
    <lineage>
        <taxon>Eukaryota</taxon>
        <taxon>Viridiplantae</taxon>
        <taxon>Streptophyta</taxon>
        <taxon>Embryophyta</taxon>
        <taxon>Tracheophyta</taxon>
        <taxon>Spermatophyta</taxon>
        <taxon>Magnoliopsida</taxon>
        <taxon>eudicotyledons</taxon>
        <taxon>Gunneridae</taxon>
        <taxon>Pentapetalae</taxon>
        <taxon>rosids</taxon>
        <taxon>fabids</taxon>
        <taxon>Fagales</taxon>
        <taxon>Myricaceae</taxon>
        <taxon>Morella</taxon>
    </lineage>
</organism>
<name>A0A6A1ULQ4_9ROSI</name>
<accession>A0A6A1ULQ4</accession>
<gene>
    <name evidence="3" type="ORF">CJ030_MR0G005043</name>
</gene>
<keyword evidence="4" id="KW-1185">Reference proteome</keyword>
<feature type="transmembrane region" description="Helical" evidence="2">
    <location>
        <begin position="6"/>
        <end position="24"/>
    </location>
</feature>
<reference evidence="3 4" key="1">
    <citation type="journal article" date="2019" name="Plant Biotechnol. J.">
        <title>The red bayberry genome and genetic basis of sex determination.</title>
        <authorList>
            <person name="Jia H.M."/>
            <person name="Jia H.J."/>
            <person name="Cai Q.L."/>
            <person name="Wang Y."/>
            <person name="Zhao H.B."/>
            <person name="Yang W.F."/>
            <person name="Wang G.Y."/>
            <person name="Li Y.H."/>
            <person name="Zhan D.L."/>
            <person name="Shen Y.T."/>
            <person name="Niu Q.F."/>
            <person name="Chang L."/>
            <person name="Qiu J."/>
            <person name="Zhao L."/>
            <person name="Xie H.B."/>
            <person name="Fu W.Y."/>
            <person name="Jin J."/>
            <person name="Li X.W."/>
            <person name="Jiao Y."/>
            <person name="Zhou C.C."/>
            <person name="Tu T."/>
            <person name="Chai C.Y."/>
            <person name="Gao J.L."/>
            <person name="Fan L.J."/>
            <person name="van de Weg E."/>
            <person name="Wang J.Y."/>
            <person name="Gao Z.S."/>
        </authorList>
    </citation>
    <scope>NUCLEOTIDE SEQUENCE [LARGE SCALE GENOMIC DNA]</scope>
    <source>
        <tissue evidence="3">Leaves</tissue>
    </source>
</reference>
<proteinExistence type="predicted"/>
<keyword evidence="1" id="KW-0175">Coiled coil</keyword>
<dbReference type="EMBL" id="RXIC02000096">
    <property type="protein sequence ID" value="KAB1201106.1"/>
    <property type="molecule type" value="Genomic_DNA"/>
</dbReference>
<sequence>MDWGRVIFSLVGFSASLFFCASSLKRWHRQQITREKLRIIKEALEDAEERVTRFQERHDRMLSQISEHYLVNVELEEALADARAAMNEAMEFAVNLRRMQIQIISSFPDRIDAKGTQVGQGPTRG</sequence>
<keyword evidence="2" id="KW-0472">Membrane</keyword>
<dbReference type="OrthoDB" id="1677215at2759"/>
<dbReference type="AlphaFoldDB" id="A0A6A1ULQ4"/>
<protein>
    <submittedName>
        <fullName evidence="3">Uncharacterized protein</fullName>
    </submittedName>
</protein>
<feature type="coiled-coil region" evidence="1">
    <location>
        <begin position="30"/>
        <end position="92"/>
    </location>
</feature>
<evidence type="ECO:0000256" key="2">
    <source>
        <dbReference type="SAM" id="Phobius"/>
    </source>
</evidence>
<keyword evidence="2" id="KW-1133">Transmembrane helix</keyword>
<evidence type="ECO:0000256" key="1">
    <source>
        <dbReference type="SAM" id="Coils"/>
    </source>
</evidence>
<comment type="caution">
    <text evidence="3">The sequence shown here is derived from an EMBL/GenBank/DDBJ whole genome shotgun (WGS) entry which is preliminary data.</text>
</comment>